<reference evidence="1 2" key="1">
    <citation type="journal article" date="1992" name="Lakartidningen">
        <title>[Penicillin V and not amoxicillin is the first choice preparation in acute otitis].</title>
        <authorList>
            <person name="Kamme C."/>
            <person name="Lundgren K."/>
            <person name="Prellner K."/>
        </authorList>
    </citation>
    <scope>NUCLEOTIDE SEQUENCE [LARGE SCALE GENOMIC DNA]</scope>
    <source>
        <strain evidence="1 2">W1</strain>
    </source>
</reference>
<name>A0A5C8CKU8_9SPIR</name>
<sequence length="224" mass="25405">MKKIFLTILLVIAVYSHNLKAVSLSMGFLGQFAISGASTNKSIPSDFRDFDSGFSFLIGVNQSLVNTLSVSILAELGYYHDSYDFKHNMSGNRITENYQFDSFLIGGFGKFHFSFFSLGIGGGIKIPISAVYKKEINSSANRYYLSRGDIKDIFQTSIIPYLKASLDFSIFNYALFGLYVNYDFPIKFQKNNFMDNILVNKNYMTGLDIGIQLGYFVNFEKYNR</sequence>
<dbReference type="Proteomes" id="UP000325116">
    <property type="component" value="Unassembled WGS sequence"/>
</dbReference>
<gene>
    <name evidence="1" type="ORF">EPJ80_01630</name>
</gene>
<evidence type="ECO:0008006" key="3">
    <source>
        <dbReference type="Google" id="ProtNLM"/>
    </source>
</evidence>
<comment type="caution">
    <text evidence="1">The sequence shown here is derived from an EMBL/GenBank/DDBJ whole genome shotgun (WGS) entry which is preliminary data.</text>
</comment>
<protein>
    <recommendedName>
        <fullName evidence="3">PorT family protein</fullName>
    </recommendedName>
</protein>
<dbReference type="EMBL" id="SAXT01000001">
    <property type="protein sequence ID" value="TXJ13468.1"/>
    <property type="molecule type" value="Genomic_DNA"/>
</dbReference>
<evidence type="ECO:0000313" key="2">
    <source>
        <dbReference type="Proteomes" id="UP000325116"/>
    </source>
</evidence>
<dbReference type="AlphaFoldDB" id="A0A5C8CKU8"/>
<organism evidence="1 2">
    <name type="scientific">Brachyspira aalborgi</name>
    <dbReference type="NCBI Taxonomy" id="29522"/>
    <lineage>
        <taxon>Bacteria</taxon>
        <taxon>Pseudomonadati</taxon>
        <taxon>Spirochaetota</taxon>
        <taxon>Spirochaetia</taxon>
        <taxon>Brachyspirales</taxon>
        <taxon>Brachyspiraceae</taxon>
        <taxon>Brachyspira</taxon>
    </lineage>
</organism>
<dbReference type="RefSeq" id="WP_147757629.1">
    <property type="nucleotide sequence ID" value="NZ_SAXT01000001.1"/>
</dbReference>
<accession>A0A5C8CKU8</accession>
<evidence type="ECO:0000313" key="1">
    <source>
        <dbReference type="EMBL" id="TXJ13468.1"/>
    </source>
</evidence>
<proteinExistence type="predicted"/>